<gene>
    <name evidence="1" type="ORF">SAMN05660831_01019</name>
</gene>
<evidence type="ECO:0000313" key="2">
    <source>
        <dbReference type="Proteomes" id="UP000198611"/>
    </source>
</evidence>
<dbReference type="NCBIfam" id="NF003507">
    <property type="entry name" value="PRK05170.2-5"/>
    <property type="match status" value="1"/>
</dbReference>
<name>A0A1I1Q6N3_9GAMM</name>
<dbReference type="PANTHER" id="PTHR37421">
    <property type="entry name" value="UPF0260 PROTEIN YCGN"/>
    <property type="match status" value="1"/>
</dbReference>
<dbReference type="InterPro" id="IPR008228">
    <property type="entry name" value="UCP006173"/>
</dbReference>
<dbReference type="OrthoDB" id="9786855at2"/>
<dbReference type="STRING" id="1123397.SAMN05660831_01019"/>
<protein>
    <submittedName>
        <fullName evidence="1">Uncharacterized protein</fullName>
    </submittedName>
</protein>
<accession>A0A1I1Q6N3</accession>
<dbReference type="NCBIfam" id="NF003501">
    <property type="entry name" value="PRK05170.1-5"/>
    <property type="match status" value="1"/>
</dbReference>
<sequence>MTQPDPHTDPSRPFWQTKSLEELDADEWEALCDGCGHCCMVHLADEDTEEIVETDAACQLLDIPTVRCSDYAHRHRRVPDCQPLTPDRVRAAHWLPETCGYRRLAAGRPLPDWHPLLSEEREAVHAAGASVRYIAHPETDGTPWNVIEWWEEE</sequence>
<dbReference type="InterPro" id="IPR005358">
    <property type="entry name" value="Puta_zinc/iron-chelating_dom"/>
</dbReference>
<dbReference type="AlphaFoldDB" id="A0A1I1Q6N3"/>
<keyword evidence="2" id="KW-1185">Reference proteome</keyword>
<dbReference type="RefSeq" id="WP_093427669.1">
    <property type="nucleotide sequence ID" value="NZ_FOMJ01000002.1"/>
</dbReference>
<dbReference type="PIRSF" id="PIRSF006173">
    <property type="entry name" value="UCP006173"/>
    <property type="match status" value="1"/>
</dbReference>
<dbReference type="PANTHER" id="PTHR37421:SF1">
    <property type="entry name" value="UPF0260 PROTEIN YCGN"/>
    <property type="match status" value="1"/>
</dbReference>
<dbReference type="Pfam" id="PF03692">
    <property type="entry name" value="CxxCxxCC"/>
    <property type="match status" value="1"/>
</dbReference>
<dbReference type="EMBL" id="FOMJ01000002">
    <property type="protein sequence ID" value="SFD17771.1"/>
    <property type="molecule type" value="Genomic_DNA"/>
</dbReference>
<dbReference type="Proteomes" id="UP000198611">
    <property type="component" value="Unassembled WGS sequence"/>
</dbReference>
<reference evidence="1 2" key="1">
    <citation type="submission" date="2016-10" db="EMBL/GenBank/DDBJ databases">
        <authorList>
            <person name="de Groot N.N."/>
        </authorList>
    </citation>
    <scope>NUCLEOTIDE SEQUENCE [LARGE SCALE GENOMIC DNA]</scope>
    <source>
        <strain evidence="1 2">HL3</strain>
    </source>
</reference>
<evidence type="ECO:0000313" key="1">
    <source>
        <dbReference type="EMBL" id="SFD17771.1"/>
    </source>
</evidence>
<organism evidence="1 2">
    <name type="scientific">Thiohalospira halophila DSM 15071</name>
    <dbReference type="NCBI Taxonomy" id="1123397"/>
    <lineage>
        <taxon>Bacteria</taxon>
        <taxon>Pseudomonadati</taxon>
        <taxon>Pseudomonadota</taxon>
        <taxon>Gammaproteobacteria</taxon>
        <taxon>Thiohalospirales</taxon>
        <taxon>Thiohalospiraceae</taxon>
        <taxon>Thiohalospira</taxon>
    </lineage>
</organism>
<proteinExistence type="predicted"/>